<keyword evidence="4" id="KW-1185">Reference proteome</keyword>
<evidence type="ECO:0000313" key="3">
    <source>
        <dbReference type="EMBL" id="KRL12434.1"/>
    </source>
</evidence>
<reference evidence="3 4" key="1">
    <citation type="journal article" date="2015" name="Genome Announc.">
        <title>Expanding the biotechnology potential of lactobacilli through comparative genomics of 213 strains and associated genera.</title>
        <authorList>
            <person name="Sun Z."/>
            <person name="Harris H.M."/>
            <person name="McCann A."/>
            <person name="Guo C."/>
            <person name="Argimon S."/>
            <person name="Zhang W."/>
            <person name="Yang X."/>
            <person name="Jeffery I.B."/>
            <person name="Cooney J.C."/>
            <person name="Kagawa T.F."/>
            <person name="Liu W."/>
            <person name="Song Y."/>
            <person name="Salvetti E."/>
            <person name="Wrobel A."/>
            <person name="Rasinkangas P."/>
            <person name="Parkhill J."/>
            <person name="Rea M.C."/>
            <person name="O'Sullivan O."/>
            <person name="Ritari J."/>
            <person name="Douillard F.P."/>
            <person name="Paul Ross R."/>
            <person name="Yang R."/>
            <person name="Briner A.E."/>
            <person name="Felis G.E."/>
            <person name="de Vos W.M."/>
            <person name="Barrangou R."/>
            <person name="Klaenhammer T.R."/>
            <person name="Caufield P.W."/>
            <person name="Cui Y."/>
            <person name="Zhang H."/>
            <person name="O'Toole P.W."/>
        </authorList>
    </citation>
    <scope>NUCLEOTIDE SEQUENCE [LARGE SCALE GENOMIC DNA]</scope>
    <source>
        <strain evidence="3 4">DSM 12744</strain>
    </source>
</reference>
<gene>
    <name evidence="3" type="ORF">FD09_GL003017</name>
</gene>
<proteinExistence type="predicted"/>
<evidence type="ECO:0008006" key="5">
    <source>
        <dbReference type="Google" id="ProtNLM"/>
    </source>
</evidence>
<evidence type="ECO:0000256" key="2">
    <source>
        <dbReference type="SAM" id="Phobius"/>
    </source>
</evidence>
<protein>
    <recommendedName>
        <fullName evidence="5">DUF4179 domain-containing protein</fullName>
    </recommendedName>
</protein>
<organism evidence="3 4">
    <name type="scientific">Schleiferilactobacillus perolens DSM 12744</name>
    <dbReference type="NCBI Taxonomy" id="1423792"/>
    <lineage>
        <taxon>Bacteria</taxon>
        <taxon>Bacillati</taxon>
        <taxon>Bacillota</taxon>
        <taxon>Bacilli</taxon>
        <taxon>Lactobacillales</taxon>
        <taxon>Lactobacillaceae</taxon>
        <taxon>Schleiferilactobacillus</taxon>
    </lineage>
</organism>
<dbReference type="STRING" id="1423792.FD09_GL003017"/>
<sequence length="341" mass="37706">MTKLDQLLQNLTEREPSPASNQAMHRALAQIHDTPQLPPLPVKRSWRWLPKTIVLALIAAFAIGFGWQHFSPTQSNIDQVPNNFDNSTFTPPSATGQNFAAPQTSQSSGITLTMKQVYADRNGYGFTLTFPEDLVGTKKKDQVEPFVDLVWQTGQTLTSPGFLSDRDVAGDQAWVQQNNIAAVFKEDNSALDKLALMSDTRHGGELFVNVIQENLPLTTPSKVYIRRLYLGGKTYTGNWQFQVSPIGDSPRTLNGQTNDIKASLITTRAGSVLTIQWPKRLYKDKALATSLIINGHQIDESREGNEVTGDTVISKFPFSVTQEAVKGTVQVQFGDKTVTLQ</sequence>
<dbReference type="EMBL" id="AZEC01000008">
    <property type="protein sequence ID" value="KRL12434.1"/>
    <property type="molecule type" value="Genomic_DNA"/>
</dbReference>
<keyword evidence="2" id="KW-0472">Membrane</keyword>
<evidence type="ECO:0000256" key="1">
    <source>
        <dbReference type="SAM" id="MobiDB-lite"/>
    </source>
</evidence>
<dbReference type="Proteomes" id="UP000051330">
    <property type="component" value="Unassembled WGS sequence"/>
</dbReference>
<comment type="caution">
    <text evidence="3">The sequence shown here is derived from an EMBL/GenBank/DDBJ whole genome shotgun (WGS) entry which is preliminary data.</text>
</comment>
<feature type="transmembrane region" description="Helical" evidence="2">
    <location>
        <begin position="48"/>
        <end position="67"/>
    </location>
</feature>
<evidence type="ECO:0000313" key="4">
    <source>
        <dbReference type="Proteomes" id="UP000051330"/>
    </source>
</evidence>
<keyword evidence="2" id="KW-1133">Transmembrane helix</keyword>
<dbReference type="RefSeq" id="WP_057820845.1">
    <property type="nucleotide sequence ID" value="NZ_AZEC01000008.1"/>
</dbReference>
<keyword evidence="2" id="KW-0812">Transmembrane</keyword>
<name>A0A0R1N4F9_9LACO</name>
<accession>A0A0R1N4F9</accession>
<dbReference type="AlphaFoldDB" id="A0A0R1N4F9"/>
<feature type="region of interest" description="Disordered" evidence="1">
    <location>
        <begin position="1"/>
        <end position="24"/>
    </location>
</feature>
<dbReference type="PATRIC" id="fig|1423792.3.peg.3100"/>